<dbReference type="Pfam" id="PF00989">
    <property type="entry name" value="PAS"/>
    <property type="match status" value="1"/>
</dbReference>
<evidence type="ECO:0000259" key="13">
    <source>
        <dbReference type="PROSITE" id="PS50112"/>
    </source>
</evidence>
<dbReference type="InterPro" id="IPR000014">
    <property type="entry name" value="PAS"/>
</dbReference>
<dbReference type="AlphaFoldDB" id="A0ABC9WE96"/>
<dbReference type="SMART" id="SM00451">
    <property type="entry name" value="ZnF_U1"/>
    <property type="match status" value="2"/>
</dbReference>
<keyword evidence="16" id="KW-1185">Reference proteome</keyword>
<dbReference type="InterPro" id="IPR039092">
    <property type="entry name" value="AHRR_bHLH"/>
</dbReference>
<keyword evidence="4" id="KW-1017">Isopeptide bond</keyword>
<dbReference type="FunFam" id="4.10.280.10:FF:000041">
    <property type="entry name" value="aryl hydrocarbon receptor repressor"/>
    <property type="match status" value="1"/>
</dbReference>
<feature type="compositionally biased region" description="Polar residues" evidence="12">
    <location>
        <begin position="877"/>
        <end position="888"/>
    </location>
</feature>
<dbReference type="GO" id="GO:0003677">
    <property type="term" value="F:DNA binding"/>
    <property type="evidence" value="ECO:0007669"/>
    <property type="project" value="UniProtKB-KW"/>
</dbReference>
<dbReference type="CDD" id="cd11435">
    <property type="entry name" value="bHLH-PAS_AhRR"/>
    <property type="match status" value="1"/>
</dbReference>
<feature type="compositionally biased region" description="Low complexity" evidence="12">
    <location>
        <begin position="889"/>
        <end position="903"/>
    </location>
</feature>
<evidence type="ECO:0000256" key="2">
    <source>
        <dbReference type="ARBA" id="ARBA00004496"/>
    </source>
</evidence>
<name>A0ABC9WE96_GRUJA</name>
<organism evidence="15 16">
    <name type="scientific">Grus japonensis</name>
    <name type="common">Japanese crane</name>
    <name type="synonym">Red-crowned crane</name>
    <dbReference type="NCBI Taxonomy" id="30415"/>
    <lineage>
        <taxon>Eukaryota</taxon>
        <taxon>Metazoa</taxon>
        <taxon>Chordata</taxon>
        <taxon>Craniata</taxon>
        <taxon>Vertebrata</taxon>
        <taxon>Euteleostomi</taxon>
        <taxon>Archelosauria</taxon>
        <taxon>Archosauria</taxon>
        <taxon>Dinosauria</taxon>
        <taxon>Saurischia</taxon>
        <taxon>Theropoda</taxon>
        <taxon>Coelurosauria</taxon>
        <taxon>Aves</taxon>
        <taxon>Neognathae</taxon>
        <taxon>Neoaves</taxon>
        <taxon>Gruiformes</taxon>
        <taxon>Gruidae</taxon>
        <taxon>Grus</taxon>
    </lineage>
</organism>
<dbReference type="InterPro" id="IPR039091">
    <property type="entry name" value="AHR/AHRR"/>
</dbReference>
<dbReference type="PROSITE" id="PS00028">
    <property type="entry name" value="ZINC_FINGER_C2H2_1"/>
    <property type="match status" value="1"/>
</dbReference>
<dbReference type="InterPro" id="IPR035965">
    <property type="entry name" value="PAS-like_dom_sf"/>
</dbReference>
<feature type="region of interest" description="Disordered" evidence="12">
    <location>
        <begin position="877"/>
        <end position="904"/>
    </location>
</feature>
<dbReference type="InterPro" id="IPR036236">
    <property type="entry name" value="Znf_C2H2_sf"/>
</dbReference>
<evidence type="ECO:0000256" key="10">
    <source>
        <dbReference type="ARBA" id="ARBA00058894"/>
    </source>
</evidence>
<dbReference type="Gene3D" id="3.30.160.60">
    <property type="entry name" value="Classic Zinc Finger"/>
    <property type="match status" value="1"/>
</dbReference>
<evidence type="ECO:0000256" key="1">
    <source>
        <dbReference type="ARBA" id="ARBA00004123"/>
    </source>
</evidence>
<gene>
    <name evidence="15" type="ORF">GRJ2_000763500</name>
</gene>
<dbReference type="SUPFAM" id="SSF47459">
    <property type="entry name" value="HLH, helix-loop-helix DNA-binding domain"/>
    <property type="match status" value="1"/>
</dbReference>
<dbReference type="CDD" id="cd00130">
    <property type="entry name" value="PAS"/>
    <property type="match status" value="1"/>
</dbReference>
<comment type="caution">
    <text evidence="15">The sequence shown here is derived from an EMBL/GenBank/DDBJ whole genome shotgun (WGS) entry which is preliminary data.</text>
</comment>
<protein>
    <recommendedName>
        <fullName evidence="11">Aryl hydrocarbon receptor repressor</fullName>
    </recommendedName>
</protein>
<evidence type="ECO:0000256" key="9">
    <source>
        <dbReference type="ARBA" id="ARBA00023242"/>
    </source>
</evidence>
<evidence type="ECO:0000256" key="5">
    <source>
        <dbReference type="ARBA" id="ARBA00022843"/>
    </source>
</evidence>
<dbReference type="Pfam" id="PF00010">
    <property type="entry name" value="HLH"/>
    <property type="match status" value="1"/>
</dbReference>
<dbReference type="SMART" id="SM00091">
    <property type="entry name" value="PAS"/>
    <property type="match status" value="1"/>
</dbReference>
<keyword evidence="8" id="KW-0804">Transcription</keyword>
<dbReference type="SMART" id="SM00353">
    <property type="entry name" value="HLH"/>
    <property type="match status" value="1"/>
</dbReference>
<dbReference type="InterPro" id="IPR003604">
    <property type="entry name" value="Matrin/U1-like-C_Znf_C2H2"/>
</dbReference>
<feature type="domain" description="PAS" evidence="13">
    <location>
        <begin position="113"/>
        <end position="176"/>
    </location>
</feature>
<dbReference type="GO" id="GO:0005634">
    <property type="term" value="C:nucleus"/>
    <property type="evidence" value="ECO:0007669"/>
    <property type="project" value="UniProtKB-SubCell"/>
</dbReference>
<accession>A0ABC9WE96</accession>
<dbReference type="SUPFAM" id="SSF57667">
    <property type="entry name" value="beta-beta-alpha zinc fingers"/>
    <property type="match status" value="1"/>
</dbReference>
<keyword evidence="7" id="KW-0238">DNA-binding</keyword>
<keyword evidence="6" id="KW-0805">Transcription regulation</keyword>
<keyword evidence="5" id="KW-0832">Ubl conjugation</keyword>
<evidence type="ECO:0000256" key="3">
    <source>
        <dbReference type="ARBA" id="ARBA00022490"/>
    </source>
</evidence>
<dbReference type="PANTHER" id="PTHR10649:SF3">
    <property type="entry name" value="ARYL HYDROCARBON RECEPTOR REPRESSOR"/>
    <property type="match status" value="1"/>
</dbReference>
<dbReference type="InterPro" id="IPR013767">
    <property type="entry name" value="PAS_fold"/>
</dbReference>
<evidence type="ECO:0000256" key="7">
    <source>
        <dbReference type="ARBA" id="ARBA00023125"/>
    </source>
</evidence>
<dbReference type="PROSITE" id="PS50112">
    <property type="entry name" value="PAS"/>
    <property type="match status" value="1"/>
</dbReference>
<dbReference type="Pfam" id="PF12874">
    <property type="entry name" value="zf-met"/>
    <property type="match status" value="1"/>
</dbReference>
<dbReference type="InterPro" id="IPR036638">
    <property type="entry name" value="HLH_DNA-bd_sf"/>
</dbReference>
<reference evidence="15 16" key="1">
    <citation type="submission" date="2024-06" db="EMBL/GenBank/DDBJ databases">
        <title>The draft genome of Grus japonensis, version 3.</title>
        <authorList>
            <person name="Nabeshima K."/>
            <person name="Suzuki S."/>
            <person name="Onuma M."/>
        </authorList>
    </citation>
    <scope>NUCLEOTIDE SEQUENCE [LARGE SCALE GENOMIC DNA]</scope>
    <source>
        <strain evidence="15 16">451A</strain>
    </source>
</reference>
<evidence type="ECO:0000256" key="12">
    <source>
        <dbReference type="SAM" id="MobiDB-lite"/>
    </source>
</evidence>
<feature type="domain" description="BHLH" evidence="14">
    <location>
        <begin position="24"/>
        <end position="77"/>
    </location>
</feature>
<evidence type="ECO:0000256" key="6">
    <source>
        <dbReference type="ARBA" id="ARBA00023015"/>
    </source>
</evidence>
<proteinExistence type="predicted"/>
<dbReference type="Gene3D" id="3.30.450.20">
    <property type="entry name" value="PAS domain"/>
    <property type="match status" value="1"/>
</dbReference>
<dbReference type="SUPFAM" id="SSF55785">
    <property type="entry name" value="PYP-like sensor domain (PAS domain)"/>
    <property type="match status" value="1"/>
</dbReference>
<dbReference type="InterPro" id="IPR011598">
    <property type="entry name" value="bHLH_dom"/>
</dbReference>
<evidence type="ECO:0000256" key="11">
    <source>
        <dbReference type="ARBA" id="ARBA00071452"/>
    </source>
</evidence>
<keyword evidence="3" id="KW-0963">Cytoplasm</keyword>
<evidence type="ECO:0000313" key="15">
    <source>
        <dbReference type="EMBL" id="GAB0182982.1"/>
    </source>
</evidence>
<comment type="subcellular location">
    <subcellularLocation>
        <location evidence="2">Cytoplasm</location>
    </subcellularLocation>
    <subcellularLocation>
        <location evidence="1">Nucleus</location>
    </subcellularLocation>
</comment>
<dbReference type="Proteomes" id="UP001623348">
    <property type="component" value="Unassembled WGS sequence"/>
</dbReference>
<keyword evidence="9" id="KW-0539">Nucleus</keyword>
<comment type="function">
    <text evidence="10">Mediates dioxin toxicity and is involved in regulation of cell growth and differentiation. Represses the transcription activity of AHR by competing with this transcription factor for heterodimer formation with the ARNT and subsequently binding to the xenobiotic response element (XRE) sequence present in the promoter regulatory region of variety of genes. Represses CYP1A1 by binding the XRE sequence and recruiting ANKRA2, HDAC4 and/or HDAC5. Autoregulates its expression by associating with its own XRE site.</text>
</comment>
<feature type="region of interest" description="Disordered" evidence="12">
    <location>
        <begin position="11"/>
        <end position="36"/>
    </location>
</feature>
<dbReference type="PROSITE" id="PS50888">
    <property type="entry name" value="BHLH"/>
    <property type="match status" value="1"/>
</dbReference>
<evidence type="ECO:0000256" key="8">
    <source>
        <dbReference type="ARBA" id="ARBA00023163"/>
    </source>
</evidence>
<sequence>MIPPGECLYAGRKRRKPIQKQRPAIGNEKSNPSKRHRDRLNAELDHLASLLPFPPDIISKLDKLSVLRLSVSYLRVKSFFQAIQEKHFKKQVGQMIKEDNVSNKTAVQEGGLLLESLNGFALVVSADGMIFYASSTIVDYLGFHQTDVMHQNIYDYIHVDDRQDFCRQLHWAMNPPQMLSGQQLQTETGEEYILSKLFKAQENDSTTTDYSSFLTRCFICRVRCLLDSTSGFLTMQFQGKLKFLFGQRKKSSSGTVLPPQLSLFCIVVPLLLPSVTEMKMKSLLVKAKHKADDAAAANTNSSSKGNSGLCEAAELYGRNSHHEGAAFTNVLQIAENQIKAKNNGENGISLVKVQTNEDHWVWVQANAQLLYRSGCSEYVLAQQQMLKEEDEQLKIPSSFASLKGNLDGLSYNSAIETLGQWKHLNWTAVKNEQENVKVKFEPHTNVNQFCRMSTVAEEVKPEDGKPESEKKIFYCEVCRVPCMSSISLQSHYRGAKHRKKEKALRPKTVYCPPAPVRTPIKYETQRPVKRGLRKDITCLKDFMNDPKREEPLVGLEHVVEIRFEGRKEPHYECKLCGFNTEMAPMIEHLSGYKHRRAYISKEFPDKMKRKTTDVKECKVSFLRRIAGELEKTEGLKMYKIEGYIRPSTSPPAKKKARWEDDYKRENDPVRKQKALEFLETFHITSDSEATLVVHITQELTEALKAFCEKKAAVNYTSSLRPLMSISQDEFSGRKSIPKHYKPYGKFRGNSNWNQGVLCQYEECSADGSFAPANSYSYRTDDGSSSYGLRSNDFAMMSALRDSFALQTGSPTSGISEWLRQFTRSASGSNSAGGASSYEASPVSEYSAEYMSNDVQGSNLPDNRILYGGESTNWRNQQACTKARSISHQGSPYPNSSGSYPASGRYSTNYPSQSYSSYKNDESVNTCTSSAVSGGGGSRWQEDSRWKEESTWNQDSRWNQESRCQGFRHQKSSYRSDWSSHQYSVSGSGSYRYYQQFRSSDKMFDEDAVGLTPNILNRLRGKDIPTMTRILTQLAPYYPALQKLNIQTLVNVLVETRGED</sequence>
<dbReference type="GO" id="GO:0005737">
    <property type="term" value="C:cytoplasm"/>
    <property type="evidence" value="ECO:0007669"/>
    <property type="project" value="UniProtKB-SubCell"/>
</dbReference>
<dbReference type="Gene3D" id="4.10.280.10">
    <property type="entry name" value="Helix-loop-helix DNA-binding domain"/>
    <property type="match status" value="1"/>
</dbReference>
<evidence type="ECO:0000259" key="14">
    <source>
        <dbReference type="PROSITE" id="PS50888"/>
    </source>
</evidence>
<evidence type="ECO:0000313" key="16">
    <source>
        <dbReference type="Proteomes" id="UP001623348"/>
    </source>
</evidence>
<dbReference type="InterPro" id="IPR013087">
    <property type="entry name" value="Znf_C2H2_type"/>
</dbReference>
<dbReference type="FunFam" id="3.30.450.20:FF:000056">
    <property type="entry name" value="aryl hydrocarbon receptor repressor"/>
    <property type="match status" value="1"/>
</dbReference>
<dbReference type="PANTHER" id="PTHR10649">
    <property type="entry name" value="ARYL HYDROCARBON RECEPTOR"/>
    <property type="match status" value="1"/>
</dbReference>
<dbReference type="EMBL" id="BAAFJT010000002">
    <property type="protein sequence ID" value="GAB0182982.1"/>
    <property type="molecule type" value="Genomic_DNA"/>
</dbReference>
<evidence type="ECO:0000256" key="4">
    <source>
        <dbReference type="ARBA" id="ARBA00022499"/>
    </source>
</evidence>